<protein>
    <recommendedName>
        <fullName evidence="4">2-iminobutanoate/2-iminopropanoate deaminase</fullName>
    </recommendedName>
</protein>
<dbReference type="CDD" id="cd00448">
    <property type="entry name" value="YjgF_YER057c_UK114_family"/>
    <property type="match status" value="1"/>
</dbReference>
<dbReference type="OrthoDB" id="309640at2759"/>
<organism evidence="2 3">
    <name type="scientific">Friedmanniomyces endolithicus</name>
    <dbReference type="NCBI Taxonomy" id="329885"/>
    <lineage>
        <taxon>Eukaryota</taxon>
        <taxon>Fungi</taxon>
        <taxon>Dikarya</taxon>
        <taxon>Ascomycota</taxon>
        <taxon>Pezizomycotina</taxon>
        <taxon>Dothideomycetes</taxon>
        <taxon>Dothideomycetidae</taxon>
        <taxon>Mycosphaerellales</taxon>
        <taxon>Teratosphaeriaceae</taxon>
        <taxon>Friedmanniomyces</taxon>
    </lineage>
</organism>
<dbReference type="EMBL" id="NAJP01000007">
    <property type="protein sequence ID" value="TKA46941.1"/>
    <property type="molecule type" value="Genomic_DNA"/>
</dbReference>
<evidence type="ECO:0000313" key="2">
    <source>
        <dbReference type="EMBL" id="TKA46941.1"/>
    </source>
</evidence>
<dbReference type="STRING" id="329885.A0A4U0VD46"/>
<dbReference type="InterPro" id="IPR035959">
    <property type="entry name" value="RutC-like_sf"/>
</dbReference>
<proteinExistence type="inferred from homology"/>
<dbReference type="SUPFAM" id="SSF55298">
    <property type="entry name" value="YjgF-like"/>
    <property type="match status" value="1"/>
</dbReference>
<dbReference type="Pfam" id="PF01042">
    <property type="entry name" value="Ribonuc_L-PSP"/>
    <property type="match status" value="1"/>
</dbReference>
<comment type="similarity">
    <text evidence="1">Belongs to the RutC family.</text>
</comment>
<dbReference type="Proteomes" id="UP000310066">
    <property type="component" value="Unassembled WGS sequence"/>
</dbReference>
<name>A0A4U0VD46_9PEZI</name>
<gene>
    <name evidence="2" type="ORF">B0A54_03897</name>
</gene>
<dbReference type="GO" id="GO:0019239">
    <property type="term" value="F:deaminase activity"/>
    <property type="evidence" value="ECO:0007669"/>
    <property type="project" value="TreeGrafter"/>
</dbReference>
<dbReference type="GO" id="GO:0005829">
    <property type="term" value="C:cytosol"/>
    <property type="evidence" value="ECO:0007669"/>
    <property type="project" value="TreeGrafter"/>
</dbReference>
<dbReference type="PANTHER" id="PTHR11803:SF22">
    <property type="entry name" value="ENDORIBONUCLEASE FAMILY PROTEIN BRT1, PUTATIVE (AFU_ORTHOLOGUE AFUA_5G03780)-RELATED"/>
    <property type="match status" value="1"/>
</dbReference>
<dbReference type="InterPro" id="IPR006175">
    <property type="entry name" value="YjgF/YER057c/UK114"/>
</dbReference>
<reference evidence="2 3" key="1">
    <citation type="submission" date="2017-03" db="EMBL/GenBank/DDBJ databases">
        <title>Genomes of endolithic fungi from Antarctica.</title>
        <authorList>
            <person name="Coleine C."/>
            <person name="Masonjones S."/>
            <person name="Stajich J.E."/>
        </authorList>
    </citation>
    <scope>NUCLEOTIDE SEQUENCE [LARGE SCALE GENOMIC DNA]</scope>
    <source>
        <strain evidence="2 3">CCFEE 5311</strain>
    </source>
</reference>
<dbReference type="PANTHER" id="PTHR11803">
    <property type="entry name" value="2-IMINOBUTANOATE/2-IMINOPROPANOATE DEAMINASE RIDA"/>
    <property type="match status" value="1"/>
</dbReference>
<comment type="caution">
    <text evidence="2">The sequence shown here is derived from an EMBL/GenBank/DDBJ whole genome shotgun (WGS) entry which is preliminary data.</text>
</comment>
<dbReference type="InterPro" id="IPR006056">
    <property type="entry name" value="RidA"/>
</dbReference>
<dbReference type="Gene3D" id="3.30.1330.40">
    <property type="entry name" value="RutC-like"/>
    <property type="match status" value="1"/>
</dbReference>
<dbReference type="GO" id="GO:0005739">
    <property type="term" value="C:mitochondrion"/>
    <property type="evidence" value="ECO:0007669"/>
    <property type="project" value="UniProtKB-ARBA"/>
</dbReference>
<evidence type="ECO:0000313" key="3">
    <source>
        <dbReference type="Proteomes" id="UP000310066"/>
    </source>
</evidence>
<accession>A0A4U0VD46</accession>
<evidence type="ECO:0000256" key="1">
    <source>
        <dbReference type="ARBA" id="ARBA00010552"/>
    </source>
</evidence>
<evidence type="ECO:0008006" key="4">
    <source>
        <dbReference type="Google" id="ProtNLM"/>
    </source>
</evidence>
<dbReference type="AlphaFoldDB" id="A0A4U0VD46"/>
<sequence>MSAIKKVVLTDKAPPPIKGVYNQAIVANGTVYCSGQIGTDPATGKIVEGDVQAHTHQIIKNLTAVLEAAGTSIDNVVKVNIFIADIKDFKAMNEVYMQYWGETKPARSCVQAQPPIAGLPVEIECIAVMPSDDSRSRL</sequence>
<dbReference type="FunFam" id="3.30.1330.40:FF:000001">
    <property type="entry name" value="L-PSP family endoribonuclease"/>
    <property type="match status" value="1"/>
</dbReference>
<dbReference type="NCBIfam" id="TIGR00004">
    <property type="entry name" value="Rid family detoxifying hydrolase"/>
    <property type="match status" value="1"/>
</dbReference>